<dbReference type="Pfam" id="PF08281">
    <property type="entry name" value="Sigma70_r4_2"/>
    <property type="match status" value="1"/>
</dbReference>
<keyword evidence="2" id="KW-0805">Transcription regulation</keyword>
<accession>A0ABT8KL70</accession>
<protein>
    <submittedName>
        <fullName evidence="7">RNA polymerase sigma factor</fullName>
    </submittedName>
</protein>
<dbReference type="InterPro" id="IPR036388">
    <property type="entry name" value="WH-like_DNA-bd_sf"/>
</dbReference>
<evidence type="ECO:0000256" key="1">
    <source>
        <dbReference type="ARBA" id="ARBA00010641"/>
    </source>
</evidence>
<comment type="similarity">
    <text evidence="1">Belongs to the sigma-70 factor family. ECF subfamily.</text>
</comment>
<evidence type="ECO:0000256" key="3">
    <source>
        <dbReference type="ARBA" id="ARBA00023082"/>
    </source>
</evidence>
<dbReference type="SUPFAM" id="SSF88946">
    <property type="entry name" value="Sigma2 domain of RNA polymerase sigma factors"/>
    <property type="match status" value="1"/>
</dbReference>
<dbReference type="SUPFAM" id="SSF88659">
    <property type="entry name" value="Sigma3 and sigma4 domains of RNA polymerase sigma factors"/>
    <property type="match status" value="1"/>
</dbReference>
<dbReference type="InterPro" id="IPR013249">
    <property type="entry name" value="RNA_pol_sigma70_r4_t2"/>
</dbReference>
<dbReference type="Proteomes" id="UP001172082">
    <property type="component" value="Unassembled WGS sequence"/>
</dbReference>
<dbReference type="InterPro" id="IPR007627">
    <property type="entry name" value="RNA_pol_sigma70_r2"/>
</dbReference>
<gene>
    <name evidence="7" type="ORF">QQ008_08840</name>
</gene>
<dbReference type="PANTHER" id="PTHR43133">
    <property type="entry name" value="RNA POLYMERASE ECF-TYPE SIGMA FACTO"/>
    <property type="match status" value="1"/>
</dbReference>
<comment type="caution">
    <text evidence="7">The sequence shown here is derived from an EMBL/GenBank/DDBJ whole genome shotgun (WGS) entry which is preliminary data.</text>
</comment>
<evidence type="ECO:0000256" key="4">
    <source>
        <dbReference type="ARBA" id="ARBA00023163"/>
    </source>
</evidence>
<dbReference type="InterPro" id="IPR014284">
    <property type="entry name" value="RNA_pol_sigma-70_dom"/>
</dbReference>
<dbReference type="InterPro" id="IPR013324">
    <property type="entry name" value="RNA_pol_sigma_r3/r4-like"/>
</dbReference>
<proteinExistence type="inferred from homology"/>
<organism evidence="7 8">
    <name type="scientific">Splendidivirga corallicola</name>
    <dbReference type="NCBI Taxonomy" id="3051826"/>
    <lineage>
        <taxon>Bacteria</taxon>
        <taxon>Pseudomonadati</taxon>
        <taxon>Bacteroidota</taxon>
        <taxon>Cytophagia</taxon>
        <taxon>Cytophagales</taxon>
        <taxon>Splendidivirgaceae</taxon>
        <taxon>Splendidivirga</taxon>
    </lineage>
</organism>
<dbReference type="Gene3D" id="1.10.10.10">
    <property type="entry name" value="Winged helix-like DNA-binding domain superfamily/Winged helix DNA-binding domain"/>
    <property type="match status" value="1"/>
</dbReference>
<name>A0ABT8KL70_9BACT</name>
<evidence type="ECO:0000313" key="8">
    <source>
        <dbReference type="Proteomes" id="UP001172082"/>
    </source>
</evidence>
<dbReference type="CDD" id="cd06171">
    <property type="entry name" value="Sigma70_r4"/>
    <property type="match status" value="1"/>
</dbReference>
<evidence type="ECO:0000256" key="2">
    <source>
        <dbReference type="ARBA" id="ARBA00023015"/>
    </source>
</evidence>
<dbReference type="RefSeq" id="WP_346751496.1">
    <property type="nucleotide sequence ID" value="NZ_JAUJEA010000003.1"/>
</dbReference>
<reference evidence="7" key="1">
    <citation type="submission" date="2023-06" db="EMBL/GenBank/DDBJ databases">
        <title>Genomic of Parafulvivirga corallium.</title>
        <authorList>
            <person name="Wang G."/>
        </authorList>
    </citation>
    <scope>NUCLEOTIDE SEQUENCE</scope>
    <source>
        <strain evidence="7">BMA10</strain>
    </source>
</reference>
<feature type="domain" description="RNA polymerase sigma factor 70 region 4 type 2" evidence="6">
    <location>
        <begin position="122"/>
        <end position="173"/>
    </location>
</feature>
<dbReference type="InterPro" id="IPR039425">
    <property type="entry name" value="RNA_pol_sigma-70-like"/>
</dbReference>
<dbReference type="NCBIfam" id="TIGR02937">
    <property type="entry name" value="sigma70-ECF"/>
    <property type="match status" value="1"/>
</dbReference>
<sequence length="182" mass="20854">MNLVHKADRYELELVSACVNHDRQAQRTVYDKYKDRMYTILYRMLNDEDDAADALQDAFIQIFKSIGSFQGRSTLGAWIKVIVVRAGLAKQKKVIPIESLEDQTALSEQVTIEWDENLTGEYLEKGIAQLSQGYRNVFLLIEVEGYSHKEVAELLGISIGTSKSQLYNAKQKLQKILKEIMY</sequence>
<dbReference type="InterPro" id="IPR013325">
    <property type="entry name" value="RNA_pol_sigma_r2"/>
</dbReference>
<feature type="domain" description="RNA polymerase sigma-70 region 2" evidence="5">
    <location>
        <begin position="30"/>
        <end position="86"/>
    </location>
</feature>
<evidence type="ECO:0000259" key="5">
    <source>
        <dbReference type="Pfam" id="PF04542"/>
    </source>
</evidence>
<keyword evidence="8" id="KW-1185">Reference proteome</keyword>
<dbReference type="Pfam" id="PF04542">
    <property type="entry name" value="Sigma70_r2"/>
    <property type="match status" value="1"/>
</dbReference>
<dbReference type="EMBL" id="JAUJEA010000003">
    <property type="protein sequence ID" value="MDN5201466.1"/>
    <property type="molecule type" value="Genomic_DNA"/>
</dbReference>
<keyword evidence="4" id="KW-0804">Transcription</keyword>
<keyword evidence="3" id="KW-0731">Sigma factor</keyword>
<dbReference type="PANTHER" id="PTHR43133:SF46">
    <property type="entry name" value="RNA POLYMERASE SIGMA-70 FACTOR ECF SUBFAMILY"/>
    <property type="match status" value="1"/>
</dbReference>
<evidence type="ECO:0000313" key="7">
    <source>
        <dbReference type="EMBL" id="MDN5201466.1"/>
    </source>
</evidence>
<evidence type="ECO:0000259" key="6">
    <source>
        <dbReference type="Pfam" id="PF08281"/>
    </source>
</evidence>
<dbReference type="Gene3D" id="1.10.1740.10">
    <property type="match status" value="1"/>
</dbReference>